<evidence type="ECO:0000256" key="8">
    <source>
        <dbReference type="ARBA" id="ARBA00023163"/>
    </source>
</evidence>
<evidence type="ECO:0000256" key="10">
    <source>
        <dbReference type="ARBA" id="ARBA00023242"/>
    </source>
</evidence>
<evidence type="ECO:0000256" key="4">
    <source>
        <dbReference type="ARBA" id="ARBA00022763"/>
    </source>
</evidence>
<evidence type="ECO:0000256" key="2">
    <source>
        <dbReference type="ARBA" id="ARBA00005273"/>
    </source>
</evidence>
<dbReference type="GO" id="GO:0006289">
    <property type="term" value="P:nucleotide-excision repair"/>
    <property type="evidence" value="ECO:0007669"/>
    <property type="project" value="UniProtKB-UniRule"/>
</dbReference>
<dbReference type="InterPro" id="IPR004600">
    <property type="entry name" value="TFIIH_Tfb4/GTF2H3"/>
</dbReference>
<keyword evidence="5 11" id="KW-0863">Zinc-finger</keyword>
<keyword evidence="10 11" id="KW-0539">Nucleus</keyword>
<evidence type="ECO:0000256" key="1">
    <source>
        <dbReference type="ARBA" id="ARBA00004123"/>
    </source>
</evidence>
<dbReference type="GO" id="GO:0000439">
    <property type="term" value="C:transcription factor TFIIH core complex"/>
    <property type="evidence" value="ECO:0007669"/>
    <property type="project" value="UniProtKB-UniRule"/>
</dbReference>
<dbReference type="EMBL" id="LSRL02000005">
    <property type="protein sequence ID" value="TDG52096.1"/>
    <property type="molecule type" value="Genomic_DNA"/>
</dbReference>
<keyword evidence="9 11" id="KW-0234">DNA repair</keyword>
<accession>A0A484BTG0</accession>
<evidence type="ECO:0000256" key="7">
    <source>
        <dbReference type="ARBA" id="ARBA00023015"/>
    </source>
</evidence>
<dbReference type="GO" id="GO:0005675">
    <property type="term" value="C:transcription factor TFIIH holo complex"/>
    <property type="evidence" value="ECO:0007669"/>
    <property type="project" value="UniProtKB-UniRule"/>
</dbReference>
<keyword evidence="4 11" id="KW-0227">DNA damage</keyword>
<evidence type="ECO:0000256" key="6">
    <source>
        <dbReference type="ARBA" id="ARBA00022833"/>
    </source>
</evidence>
<protein>
    <recommendedName>
        <fullName evidence="11">General transcription factor IIH subunit 3</fullName>
    </recommendedName>
    <alternativeName>
        <fullName evidence="11">General transcription factor IIH polypeptide 3</fullName>
    </alternativeName>
</protein>
<dbReference type="PANTHER" id="PTHR12831">
    <property type="entry name" value="TRANSCRIPTION INITIATION FACTOR IIH TFIIH , POLYPEPTIDE 3-RELATED"/>
    <property type="match status" value="1"/>
</dbReference>
<proteinExistence type="inferred from homology"/>
<keyword evidence="13" id="KW-1185">Reference proteome</keyword>
<evidence type="ECO:0000256" key="9">
    <source>
        <dbReference type="ARBA" id="ARBA00023204"/>
    </source>
</evidence>
<dbReference type="AlphaFoldDB" id="A0A484BTG0"/>
<evidence type="ECO:0000256" key="5">
    <source>
        <dbReference type="ARBA" id="ARBA00022771"/>
    </source>
</evidence>
<sequence length="287" mass="31757">MDAQQEQAPIGQGCRSSLRASAELPEKNMLIIIVDYDANQNYVKRDLELFTKVVCSLTLLGKAHLLGSSENDLVIWSCSSNAVNPIYPEKLIDPEKENDSQLEELPIVEDLTRLRLFNLISQEIARLKCQATEETEQTVTTLLPGAVGVVLSYLNRCRREIAKVANIRGRILIVSGSKEPSVPLATMQMNVFHAAAKMGVTIDVCALELESSYMLRHAADITGGYYYSTSNFDALSTFLLGLFLPSPHVRQHLNYPVQPQADLRAMCFCHNKFVELGFVCTSCLAGG</sequence>
<comment type="caution">
    <text evidence="12">The sequence shown here is derived from an EMBL/GenBank/DDBJ whole genome shotgun (WGS) entry which is preliminary data.</text>
</comment>
<dbReference type="InterPro" id="IPR036465">
    <property type="entry name" value="vWFA_dom_sf"/>
</dbReference>
<evidence type="ECO:0000313" key="12">
    <source>
        <dbReference type="EMBL" id="TDG52096.1"/>
    </source>
</evidence>
<comment type="similarity">
    <text evidence="2 11">Belongs to the TFB4 family.</text>
</comment>
<dbReference type="OMA" id="DLRAMCF"/>
<dbReference type="GO" id="GO:0008270">
    <property type="term" value="F:zinc ion binding"/>
    <property type="evidence" value="ECO:0007669"/>
    <property type="project" value="UniProtKB-KW"/>
</dbReference>
<evidence type="ECO:0000256" key="3">
    <source>
        <dbReference type="ARBA" id="ARBA00022723"/>
    </source>
</evidence>
<organism evidence="12 13">
    <name type="scientific">Drosophila navojoa</name>
    <name type="common">Fruit fly</name>
    <dbReference type="NCBI Taxonomy" id="7232"/>
    <lineage>
        <taxon>Eukaryota</taxon>
        <taxon>Metazoa</taxon>
        <taxon>Ecdysozoa</taxon>
        <taxon>Arthropoda</taxon>
        <taxon>Hexapoda</taxon>
        <taxon>Insecta</taxon>
        <taxon>Pterygota</taxon>
        <taxon>Neoptera</taxon>
        <taxon>Endopterygota</taxon>
        <taxon>Diptera</taxon>
        <taxon>Brachycera</taxon>
        <taxon>Muscomorpha</taxon>
        <taxon>Ephydroidea</taxon>
        <taxon>Drosophilidae</taxon>
        <taxon>Drosophila</taxon>
    </lineage>
</organism>
<dbReference type="Pfam" id="PF03850">
    <property type="entry name" value="Tfb4"/>
    <property type="match status" value="1"/>
</dbReference>
<gene>
    <name evidence="12" type="ORF">AWZ03_001377</name>
</gene>
<comment type="subunit">
    <text evidence="11">Part of a TFIID-containing RNA polymerase II pre-initiation complex that is composed of TBP and at least GTF2A1, GTF2A2, GTF2E1, GTF2E2, GTF2F1, GTF2H2, GTF2H3, GTF2H4, GTF2H5, GTF2B, TCEA1, ERCC2, ERCC3, TAF1, TAF2, TAF3, TAF4, TAF5, TAF6, TAF7, TAF8, TAF9, TAF10, TAF11, TAF12 and TAF13. Component of the 7-subunit TFIIH core complex composed of XPB/ERCC3, XPD/ERCC2, GTF2H1, GTF2H2, GTF2H3, GTF2H4 and GTF2H5, which is active in NER. The core complex associates with the 3-subunit CDK-activating kinase (CAK) module composed of CCNH/cyclin H, CDK7 and MNAT1 to form the 10-subunit holoenzyme (holo-TFIIH) active in transcription. Interacts with RARA; the interaction requires prior phosphorylation of RARA on 'Ser-369' which then enhances interaction of RARA with CDK7.</text>
</comment>
<dbReference type="Proteomes" id="UP000295192">
    <property type="component" value="Unassembled WGS sequence"/>
</dbReference>
<evidence type="ECO:0000256" key="11">
    <source>
        <dbReference type="RuleBase" id="RU368090"/>
    </source>
</evidence>
<reference evidence="12 13" key="1">
    <citation type="journal article" date="2019" name="J. Hered.">
        <title>An Improved Genome Assembly for Drosophila navojoa, the Basal Species in the mojavensis Cluster.</title>
        <authorList>
            <person name="Vanderlinde T."/>
            <person name="Dupim E.G."/>
            <person name="Nazario-Yepiz N.O."/>
            <person name="Carvalho A.B."/>
        </authorList>
    </citation>
    <scope>NUCLEOTIDE SEQUENCE [LARGE SCALE GENOMIC DNA]</scope>
    <source>
        <strain evidence="12">Navoj_Jal97</strain>
        <tissue evidence="12">Whole organism</tissue>
    </source>
</reference>
<keyword evidence="6 11" id="KW-0862">Zinc</keyword>
<keyword evidence="7 11" id="KW-0805">Transcription regulation</keyword>
<comment type="function">
    <text evidence="11">Component of the general transcription and DNA repair factor IIH (TFIIH) core complex, which is involved in general and transcription-coupled nucleotide excision repair (NER) of damaged DNA and, when complexed to CAK, in RNA transcription by RNA polymerase II. In NER, TFIIH acts by opening DNA around the lesion to allow the excision of the damaged oligonucleotide and its replacement by a new DNA fragment. In transcription, TFIIH has an essential role in transcription initiation. When the pre-initiation complex (PIC) has been established, TFIIH is required for promoter opening and promoter escape. Phosphorylation of the C-terminal tail (CTD) of the largest subunit of RNA polymerase II by the kinase module CAK controls the initiation of transcription.</text>
</comment>
<keyword evidence="3 11" id="KW-0479">Metal-binding</keyword>
<dbReference type="Gene3D" id="3.40.50.410">
    <property type="entry name" value="von Willebrand factor, type A domain"/>
    <property type="match status" value="1"/>
</dbReference>
<dbReference type="PANTHER" id="PTHR12831:SF0">
    <property type="entry name" value="GENERAL TRANSCRIPTION FACTOR IIH SUBUNIT 3"/>
    <property type="match status" value="1"/>
</dbReference>
<name>A0A484BTG0_DRONA</name>
<evidence type="ECO:0000313" key="13">
    <source>
        <dbReference type="Proteomes" id="UP000295192"/>
    </source>
</evidence>
<dbReference type="OrthoDB" id="17307at2759"/>
<comment type="subcellular location">
    <subcellularLocation>
        <location evidence="1 11">Nucleus</location>
    </subcellularLocation>
</comment>
<dbReference type="GO" id="GO:0006355">
    <property type="term" value="P:regulation of DNA-templated transcription"/>
    <property type="evidence" value="ECO:0007669"/>
    <property type="project" value="InterPro"/>
</dbReference>
<keyword evidence="8 11" id="KW-0804">Transcription</keyword>
<dbReference type="STRING" id="7232.A0A484BTG0"/>